<evidence type="ECO:0000259" key="9">
    <source>
        <dbReference type="PROSITE" id="PS50023"/>
    </source>
</evidence>
<gene>
    <name evidence="10" type="ordered locus">MTR_1g106100</name>
</gene>
<dbReference type="SMART" id="SM00132">
    <property type="entry name" value="LIM"/>
    <property type="match status" value="1"/>
</dbReference>
<evidence type="ECO:0000256" key="8">
    <source>
        <dbReference type="PROSITE-ProRule" id="PRU00125"/>
    </source>
</evidence>
<dbReference type="GO" id="GO:0051015">
    <property type="term" value="F:actin filament binding"/>
    <property type="evidence" value="ECO:0007669"/>
    <property type="project" value="UniProtKB-ARBA"/>
</dbReference>
<keyword evidence="7" id="KW-0963">Cytoplasm</keyword>
<comment type="subunit">
    <text evidence="2">Interacts with F-actin.</text>
</comment>
<comment type="subcellular location">
    <subcellularLocation>
        <location evidence="1">Cytoplasm</location>
        <location evidence="1">Cytoskeleton</location>
    </subcellularLocation>
</comment>
<accession>A0A072W151</accession>
<reference evidence="11" key="3">
    <citation type="submission" date="2015-04" db="UniProtKB">
        <authorList>
            <consortium name="EnsemblPlants"/>
        </authorList>
    </citation>
    <scope>IDENTIFICATION</scope>
    <source>
        <strain evidence="11">cv. Jemalong A17</strain>
    </source>
</reference>
<dbReference type="SMR" id="A0A072W151"/>
<feature type="domain" description="LIM zinc-binding" evidence="9">
    <location>
        <begin position="65"/>
        <end position="125"/>
    </location>
</feature>
<keyword evidence="6" id="KW-0009">Actin-binding</keyword>
<dbReference type="PANTHER" id="PTHR24206">
    <property type="entry name" value="OS06G0237300 PROTEIN"/>
    <property type="match status" value="1"/>
</dbReference>
<protein>
    <submittedName>
        <fullName evidence="10">GATA type zinc finger transcription factor family protein</fullName>
    </submittedName>
</protein>
<evidence type="ECO:0000256" key="7">
    <source>
        <dbReference type="ARBA" id="ARBA00023212"/>
    </source>
</evidence>
<keyword evidence="4 8" id="KW-0862">Zinc</keyword>
<dbReference type="GO" id="GO:0051017">
    <property type="term" value="P:actin filament bundle assembly"/>
    <property type="evidence" value="ECO:0007669"/>
    <property type="project" value="UniProtKB-ARBA"/>
</dbReference>
<organism evidence="10 12">
    <name type="scientific">Medicago truncatula</name>
    <name type="common">Barrel medic</name>
    <name type="synonym">Medicago tribuloides</name>
    <dbReference type="NCBI Taxonomy" id="3880"/>
    <lineage>
        <taxon>Eukaryota</taxon>
        <taxon>Viridiplantae</taxon>
        <taxon>Streptophyta</taxon>
        <taxon>Embryophyta</taxon>
        <taxon>Tracheophyta</taxon>
        <taxon>Spermatophyta</taxon>
        <taxon>Magnoliopsida</taxon>
        <taxon>eudicotyledons</taxon>
        <taxon>Gunneridae</taxon>
        <taxon>Pentapetalae</taxon>
        <taxon>rosids</taxon>
        <taxon>fabids</taxon>
        <taxon>Fabales</taxon>
        <taxon>Fabaceae</taxon>
        <taxon>Papilionoideae</taxon>
        <taxon>50 kb inversion clade</taxon>
        <taxon>NPAAA clade</taxon>
        <taxon>Hologalegina</taxon>
        <taxon>IRL clade</taxon>
        <taxon>Trifolieae</taxon>
        <taxon>Medicago</taxon>
    </lineage>
</organism>
<evidence type="ECO:0000313" key="10">
    <source>
        <dbReference type="EMBL" id="KEH44015.1"/>
    </source>
</evidence>
<dbReference type="Pfam" id="PF00412">
    <property type="entry name" value="LIM"/>
    <property type="match status" value="1"/>
</dbReference>
<evidence type="ECO:0000313" key="12">
    <source>
        <dbReference type="Proteomes" id="UP000002051"/>
    </source>
</evidence>
<keyword evidence="3 8" id="KW-0479">Metal-binding</keyword>
<reference evidence="10 12" key="2">
    <citation type="journal article" date="2014" name="BMC Genomics">
        <title>An improved genome release (version Mt4.0) for the model legume Medicago truncatula.</title>
        <authorList>
            <person name="Tang H."/>
            <person name="Krishnakumar V."/>
            <person name="Bidwell S."/>
            <person name="Rosen B."/>
            <person name="Chan A."/>
            <person name="Zhou S."/>
            <person name="Gentzbittel L."/>
            <person name="Childs K.L."/>
            <person name="Yandell M."/>
            <person name="Gundlach H."/>
            <person name="Mayer K.F."/>
            <person name="Schwartz D.C."/>
            <person name="Town C.D."/>
        </authorList>
    </citation>
    <scope>GENOME REANNOTATION</scope>
    <source>
        <strain evidence="10">A17</strain>
        <strain evidence="11 12">cv. Jemalong A17</strain>
    </source>
</reference>
<proteinExistence type="predicted"/>
<evidence type="ECO:0000256" key="4">
    <source>
        <dbReference type="ARBA" id="ARBA00022833"/>
    </source>
</evidence>
<evidence type="ECO:0000256" key="3">
    <source>
        <dbReference type="ARBA" id="ARBA00022723"/>
    </source>
</evidence>
<dbReference type="GO" id="GO:0005856">
    <property type="term" value="C:cytoskeleton"/>
    <property type="evidence" value="ECO:0007669"/>
    <property type="project" value="UniProtKB-SubCell"/>
</dbReference>
<evidence type="ECO:0000256" key="2">
    <source>
        <dbReference type="ARBA" id="ARBA00011385"/>
    </source>
</evidence>
<dbReference type="EMBL" id="CM001217">
    <property type="protein sequence ID" value="KEH44015.1"/>
    <property type="molecule type" value="Genomic_DNA"/>
</dbReference>
<dbReference type="GO" id="GO:0046872">
    <property type="term" value="F:metal ion binding"/>
    <property type="evidence" value="ECO:0007669"/>
    <property type="project" value="UniProtKB-KW"/>
</dbReference>
<dbReference type="InterPro" id="IPR001781">
    <property type="entry name" value="Znf_LIM"/>
</dbReference>
<reference evidence="10 12" key="1">
    <citation type="journal article" date="2011" name="Nature">
        <title>The Medicago genome provides insight into the evolution of rhizobial symbioses.</title>
        <authorList>
            <person name="Young N.D."/>
            <person name="Debelle F."/>
            <person name="Oldroyd G.E."/>
            <person name="Geurts R."/>
            <person name="Cannon S.B."/>
            <person name="Udvardi M.K."/>
            <person name="Benedito V.A."/>
            <person name="Mayer K.F."/>
            <person name="Gouzy J."/>
            <person name="Schoof H."/>
            <person name="Van de Peer Y."/>
            <person name="Proost S."/>
            <person name="Cook D.R."/>
            <person name="Meyers B.C."/>
            <person name="Spannagl M."/>
            <person name="Cheung F."/>
            <person name="De Mita S."/>
            <person name="Krishnakumar V."/>
            <person name="Gundlach H."/>
            <person name="Zhou S."/>
            <person name="Mudge J."/>
            <person name="Bharti A.K."/>
            <person name="Murray J.D."/>
            <person name="Naoumkina M.A."/>
            <person name="Rosen B."/>
            <person name="Silverstein K.A."/>
            <person name="Tang H."/>
            <person name="Rombauts S."/>
            <person name="Zhao P.X."/>
            <person name="Zhou P."/>
            <person name="Barbe V."/>
            <person name="Bardou P."/>
            <person name="Bechner M."/>
            <person name="Bellec A."/>
            <person name="Berger A."/>
            <person name="Berges H."/>
            <person name="Bidwell S."/>
            <person name="Bisseling T."/>
            <person name="Choisne N."/>
            <person name="Couloux A."/>
            <person name="Denny R."/>
            <person name="Deshpande S."/>
            <person name="Dai X."/>
            <person name="Doyle J.J."/>
            <person name="Dudez A.M."/>
            <person name="Farmer A.D."/>
            <person name="Fouteau S."/>
            <person name="Franken C."/>
            <person name="Gibelin C."/>
            <person name="Gish J."/>
            <person name="Goldstein S."/>
            <person name="Gonzalez A.J."/>
            <person name="Green P.J."/>
            <person name="Hallab A."/>
            <person name="Hartog M."/>
            <person name="Hua A."/>
            <person name="Humphray S.J."/>
            <person name="Jeong D.H."/>
            <person name="Jing Y."/>
            <person name="Jocker A."/>
            <person name="Kenton S.M."/>
            <person name="Kim D.J."/>
            <person name="Klee K."/>
            <person name="Lai H."/>
            <person name="Lang C."/>
            <person name="Lin S."/>
            <person name="Macmil S.L."/>
            <person name="Magdelenat G."/>
            <person name="Matthews L."/>
            <person name="McCorrison J."/>
            <person name="Monaghan E.L."/>
            <person name="Mun J.H."/>
            <person name="Najar F.Z."/>
            <person name="Nicholson C."/>
            <person name="Noirot C."/>
            <person name="O'Bleness M."/>
            <person name="Paule C.R."/>
            <person name="Poulain J."/>
            <person name="Prion F."/>
            <person name="Qin B."/>
            <person name="Qu C."/>
            <person name="Retzel E.F."/>
            <person name="Riddle C."/>
            <person name="Sallet E."/>
            <person name="Samain S."/>
            <person name="Samson N."/>
            <person name="Sanders I."/>
            <person name="Saurat O."/>
            <person name="Scarpelli C."/>
            <person name="Schiex T."/>
            <person name="Segurens B."/>
            <person name="Severin A.J."/>
            <person name="Sherrier D.J."/>
            <person name="Shi R."/>
            <person name="Sims S."/>
            <person name="Singer S.R."/>
            <person name="Sinharoy S."/>
            <person name="Sterck L."/>
            <person name="Viollet A."/>
            <person name="Wang B.B."/>
            <person name="Wang K."/>
            <person name="Wang M."/>
            <person name="Wang X."/>
            <person name="Warfsmann J."/>
            <person name="Weissenbach J."/>
            <person name="White D.D."/>
            <person name="White J.D."/>
            <person name="Wiley G.B."/>
            <person name="Wincker P."/>
            <person name="Xing Y."/>
            <person name="Yang L."/>
            <person name="Yao Z."/>
            <person name="Ying F."/>
            <person name="Zhai J."/>
            <person name="Zhou L."/>
            <person name="Zuber A."/>
            <person name="Denarie J."/>
            <person name="Dixon R.A."/>
            <person name="May G.D."/>
            <person name="Schwartz D.C."/>
            <person name="Rogers J."/>
            <person name="Quetier F."/>
            <person name="Town C.D."/>
            <person name="Roe B.A."/>
        </authorList>
    </citation>
    <scope>NUCLEOTIDE SEQUENCE [LARGE SCALE GENOMIC DNA]</scope>
    <source>
        <strain evidence="10">A17</strain>
        <strain evidence="11 12">cv. Jemalong A17</strain>
    </source>
</reference>
<evidence type="ECO:0000256" key="5">
    <source>
        <dbReference type="ARBA" id="ARBA00023038"/>
    </source>
</evidence>
<sequence>MIEFIISPASDATIAGIPSRPHYDQLCKRTGSLDKLKALKSLTNLILNEQNAKILANAFFLRQQKQCMCCKKTVYPTERVTVNGTLYHRGCFKCTYGGCTISSSNFVSHETKLYCKHHHIQLFKEIKWGTTVSLRMMFTLLHNVYCKKNIGSFG</sequence>
<evidence type="ECO:0000313" key="11">
    <source>
        <dbReference type="EnsemblPlants" id="KEH44015"/>
    </source>
</evidence>
<dbReference type="HOGENOM" id="CLU_1706901_0_0_1"/>
<dbReference type="EnsemblPlants" id="KEH44015">
    <property type="protein sequence ID" value="KEH44015"/>
    <property type="gene ID" value="MTR_1g106100"/>
</dbReference>
<evidence type="ECO:0000256" key="1">
    <source>
        <dbReference type="ARBA" id="ARBA00004245"/>
    </source>
</evidence>
<dbReference type="Proteomes" id="UP000002051">
    <property type="component" value="Unassembled WGS sequence"/>
</dbReference>
<keyword evidence="7" id="KW-0206">Cytoskeleton</keyword>
<dbReference type="PROSITE" id="PS50023">
    <property type="entry name" value="LIM_DOMAIN_2"/>
    <property type="match status" value="1"/>
</dbReference>
<dbReference type="SUPFAM" id="SSF57716">
    <property type="entry name" value="Glucocorticoid receptor-like (DNA-binding domain)"/>
    <property type="match status" value="2"/>
</dbReference>
<evidence type="ECO:0000256" key="6">
    <source>
        <dbReference type="ARBA" id="ARBA00023203"/>
    </source>
</evidence>
<keyword evidence="12" id="KW-1185">Reference proteome</keyword>
<dbReference type="Gene3D" id="2.10.110.10">
    <property type="entry name" value="Cysteine Rich Protein"/>
    <property type="match status" value="1"/>
</dbReference>
<keyword evidence="5 8" id="KW-0440">LIM domain</keyword>
<dbReference type="AlphaFoldDB" id="A0A072W151"/>
<name>A0A072W151_MEDTR</name>